<gene>
    <name evidence="2" type="ORF">GGR38_001276</name>
</gene>
<evidence type="ECO:0000313" key="3">
    <source>
        <dbReference type="Proteomes" id="UP000548867"/>
    </source>
</evidence>
<proteinExistence type="predicted"/>
<dbReference type="Pfam" id="PF01738">
    <property type="entry name" value="DLH"/>
    <property type="match status" value="1"/>
</dbReference>
<evidence type="ECO:0000313" key="2">
    <source>
        <dbReference type="EMBL" id="MBB3954349.1"/>
    </source>
</evidence>
<dbReference type="SUPFAM" id="SSF53474">
    <property type="entry name" value="alpha/beta-Hydrolases"/>
    <property type="match status" value="1"/>
</dbReference>
<feature type="domain" description="Dienelactone hydrolase" evidence="1">
    <location>
        <begin position="17"/>
        <end position="242"/>
    </location>
</feature>
<dbReference type="RefSeq" id="WP_183623781.1">
    <property type="nucleotide sequence ID" value="NZ_JACIDX010000004.1"/>
</dbReference>
<keyword evidence="3" id="KW-1185">Reference proteome</keyword>
<dbReference type="Gene3D" id="3.40.50.1820">
    <property type="entry name" value="alpha/beta hydrolase"/>
    <property type="match status" value="1"/>
</dbReference>
<dbReference type="InterPro" id="IPR051049">
    <property type="entry name" value="Dienelactone_hydrolase-like"/>
</dbReference>
<dbReference type="PANTHER" id="PTHR46623">
    <property type="entry name" value="CARBOXYMETHYLENEBUTENOLIDASE-RELATED"/>
    <property type="match status" value="1"/>
</dbReference>
<protein>
    <submittedName>
        <fullName evidence="2">Carboxymethylenebutenolidase</fullName>
        <ecNumber evidence="2">3.1.1.45</ecNumber>
    </submittedName>
</protein>
<evidence type="ECO:0000259" key="1">
    <source>
        <dbReference type="Pfam" id="PF01738"/>
    </source>
</evidence>
<reference evidence="2 3" key="1">
    <citation type="submission" date="2020-08" db="EMBL/GenBank/DDBJ databases">
        <title>Genomic Encyclopedia of Type Strains, Phase IV (KMG-IV): sequencing the most valuable type-strain genomes for metagenomic binning, comparative biology and taxonomic classification.</title>
        <authorList>
            <person name="Goeker M."/>
        </authorList>
    </citation>
    <scope>NUCLEOTIDE SEQUENCE [LARGE SCALE GENOMIC DNA]</scope>
    <source>
        <strain evidence="2 3">DSM 27057</strain>
    </source>
</reference>
<comment type="caution">
    <text evidence="2">The sequence shown here is derived from an EMBL/GenBank/DDBJ whole genome shotgun (WGS) entry which is preliminary data.</text>
</comment>
<dbReference type="InterPro" id="IPR029058">
    <property type="entry name" value="AB_hydrolase_fold"/>
</dbReference>
<dbReference type="InterPro" id="IPR002925">
    <property type="entry name" value="Dienelactn_hydro"/>
</dbReference>
<dbReference type="GO" id="GO:0008806">
    <property type="term" value="F:carboxymethylenebutenolidase activity"/>
    <property type="evidence" value="ECO:0007669"/>
    <property type="project" value="UniProtKB-EC"/>
</dbReference>
<dbReference type="PANTHER" id="PTHR46623:SF10">
    <property type="entry name" value="CARBOXYMETHYLENEBUTENOLIDASE HOMOLOG"/>
    <property type="match status" value="1"/>
</dbReference>
<sequence length="246" mass="26400">MAVEQIAVTAAEGTAPAWVYTPEGKGPWPGVILLMDGPGMRPAVHHMAQRLSGHGYVVLLPDLFYRSGAYDPVDPKVVFTDKTLREAHRERFMAPATPKAVMADFPAFLAVLDGRADVAPGGYGVTGYCMGGRLALIAAGTYPDRIAAVASFHGGGLANDTPTSPHLLAGRIRAKIYVAGAIEDANFDDAQKARLIAALDQAGADFTVETYPARHGWVPEDMPVHNPEQAERHWQTLIPFFDGVLK</sequence>
<keyword evidence="2" id="KW-0378">Hydrolase</keyword>
<accession>A0A7W6CGP4</accession>
<dbReference type="AlphaFoldDB" id="A0A7W6CGP4"/>
<organism evidence="2 3">
    <name type="scientific">Novosphingobium sediminicola</name>
    <dbReference type="NCBI Taxonomy" id="563162"/>
    <lineage>
        <taxon>Bacteria</taxon>
        <taxon>Pseudomonadati</taxon>
        <taxon>Pseudomonadota</taxon>
        <taxon>Alphaproteobacteria</taxon>
        <taxon>Sphingomonadales</taxon>
        <taxon>Sphingomonadaceae</taxon>
        <taxon>Novosphingobium</taxon>
    </lineage>
</organism>
<dbReference type="Proteomes" id="UP000548867">
    <property type="component" value="Unassembled WGS sequence"/>
</dbReference>
<name>A0A7W6CGP4_9SPHN</name>
<dbReference type="EMBL" id="JACIDX010000004">
    <property type="protein sequence ID" value="MBB3954349.1"/>
    <property type="molecule type" value="Genomic_DNA"/>
</dbReference>
<dbReference type="EC" id="3.1.1.45" evidence="2"/>